<dbReference type="InterPro" id="IPR036264">
    <property type="entry name" value="Bact_exopeptidase_dim_dom"/>
</dbReference>
<keyword evidence="4" id="KW-0479">Metal-binding</keyword>
<gene>
    <name evidence="6" type="ORF">A1O5_08208</name>
</gene>
<dbReference type="GO" id="GO:0016787">
    <property type="term" value="F:hydrolase activity"/>
    <property type="evidence" value="ECO:0007669"/>
    <property type="project" value="UniProtKB-KW"/>
</dbReference>
<comment type="similarity">
    <text evidence="2">Belongs to the peptidase M20A family.</text>
</comment>
<reference evidence="6 7" key="1">
    <citation type="submission" date="2013-03" db="EMBL/GenBank/DDBJ databases">
        <title>The Genome Sequence of Cladophialophora psammophila CBS 110553.</title>
        <authorList>
            <consortium name="The Broad Institute Genomics Platform"/>
            <person name="Cuomo C."/>
            <person name="de Hoog S."/>
            <person name="Gorbushina A."/>
            <person name="Walker B."/>
            <person name="Young S.K."/>
            <person name="Zeng Q."/>
            <person name="Gargeya S."/>
            <person name="Fitzgerald M."/>
            <person name="Haas B."/>
            <person name="Abouelleil A."/>
            <person name="Allen A.W."/>
            <person name="Alvarado L."/>
            <person name="Arachchi H.M."/>
            <person name="Berlin A.M."/>
            <person name="Chapman S.B."/>
            <person name="Gainer-Dewar J."/>
            <person name="Goldberg J."/>
            <person name="Griggs A."/>
            <person name="Gujja S."/>
            <person name="Hansen M."/>
            <person name="Howarth C."/>
            <person name="Imamovic A."/>
            <person name="Ireland A."/>
            <person name="Larimer J."/>
            <person name="McCowan C."/>
            <person name="Murphy C."/>
            <person name="Pearson M."/>
            <person name="Poon T.W."/>
            <person name="Priest M."/>
            <person name="Roberts A."/>
            <person name="Saif S."/>
            <person name="Shea T."/>
            <person name="Sisk P."/>
            <person name="Sykes S."/>
            <person name="Wortman J."/>
            <person name="Nusbaum C."/>
            <person name="Birren B."/>
        </authorList>
    </citation>
    <scope>NUCLEOTIDE SEQUENCE [LARGE SCALE GENOMIC DNA]</scope>
    <source>
        <strain evidence="6 7">CBS 110553</strain>
    </source>
</reference>
<organism evidence="6 7">
    <name type="scientific">Cladophialophora psammophila CBS 110553</name>
    <dbReference type="NCBI Taxonomy" id="1182543"/>
    <lineage>
        <taxon>Eukaryota</taxon>
        <taxon>Fungi</taxon>
        <taxon>Dikarya</taxon>
        <taxon>Ascomycota</taxon>
        <taxon>Pezizomycotina</taxon>
        <taxon>Eurotiomycetes</taxon>
        <taxon>Chaetothyriomycetidae</taxon>
        <taxon>Chaetothyriales</taxon>
        <taxon>Herpotrichiellaceae</taxon>
        <taxon>Cladophialophora</taxon>
    </lineage>
</organism>
<dbReference type="PANTHER" id="PTHR11014">
    <property type="entry name" value="PEPTIDASE M20 FAMILY MEMBER"/>
    <property type="match status" value="1"/>
</dbReference>
<dbReference type="STRING" id="1182543.W9WUW3"/>
<accession>W9WUW3</accession>
<dbReference type="Pfam" id="PF07687">
    <property type="entry name" value="M20_dimer"/>
    <property type="match status" value="1"/>
</dbReference>
<evidence type="ECO:0000256" key="4">
    <source>
        <dbReference type="PIRSR" id="PIRSR005962-1"/>
    </source>
</evidence>
<dbReference type="OrthoDB" id="6119954at2759"/>
<dbReference type="AlphaFoldDB" id="W9WUW3"/>
<comment type="similarity">
    <text evidence="1">Belongs to the peptidase M20 family.</text>
</comment>
<dbReference type="GO" id="GO:0046872">
    <property type="term" value="F:metal ion binding"/>
    <property type="evidence" value="ECO:0007669"/>
    <property type="project" value="UniProtKB-KW"/>
</dbReference>
<keyword evidence="4" id="KW-0464">Manganese</keyword>
<dbReference type="FunFam" id="3.30.70.360:FF:000001">
    <property type="entry name" value="N-acetyldiaminopimelate deacetylase"/>
    <property type="match status" value="1"/>
</dbReference>
<keyword evidence="7" id="KW-1185">Reference proteome</keyword>
<feature type="binding site" evidence="4">
    <location>
        <position position="404"/>
    </location>
    <ligand>
        <name>Mn(2+)</name>
        <dbReference type="ChEBI" id="CHEBI:29035"/>
        <label>2</label>
    </ligand>
</feature>
<evidence type="ECO:0000256" key="1">
    <source>
        <dbReference type="ARBA" id="ARBA00006153"/>
    </source>
</evidence>
<dbReference type="PIRSF" id="PIRSF005962">
    <property type="entry name" value="Pept_M20D_amidohydro"/>
    <property type="match status" value="1"/>
</dbReference>
<dbReference type="InterPro" id="IPR002933">
    <property type="entry name" value="Peptidase_M20"/>
</dbReference>
<dbReference type="Proteomes" id="UP000019471">
    <property type="component" value="Unassembled WGS sequence"/>
</dbReference>
<dbReference type="InterPro" id="IPR011650">
    <property type="entry name" value="Peptidase_M20_dimer"/>
</dbReference>
<dbReference type="Gene3D" id="3.40.630.10">
    <property type="entry name" value="Zn peptidases"/>
    <property type="match status" value="1"/>
</dbReference>
<proteinExistence type="inferred from homology"/>
<dbReference type="Gene3D" id="3.30.70.360">
    <property type="match status" value="1"/>
</dbReference>
<comment type="cofactor">
    <cofactor evidence="4">
        <name>Mn(2+)</name>
        <dbReference type="ChEBI" id="CHEBI:29035"/>
    </cofactor>
    <text evidence="4">The Mn(2+) ion enhances activity.</text>
</comment>
<dbReference type="GeneID" id="19192909"/>
<dbReference type="eggNOG" id="ENOG502QQEM">
    <property type="taxonomic scope" value="Eukaryota"/>
</dbReference>
<evidence type="ECO:0000256" key="2">
    <source>
        <dbReference type="ARBA" id="ARBA00006247"/>
    </source>
</evidence>
<feature type="binding site" evidence="4">
    <location>
        <position position="124"/>
    </location>
    <ligand>
        <name>Mn(2+)</name>
        <dbReference type="ChEBI" id="CHEBI:29035"/>
        <label>2</label>
    </ligand>
</feature>
<feature type="binding site" evidence="4">
    <location>
        <position position="191"/>
    </location>
    <ligand>
        <name>Mn(2+)</name>
        <dbReference type="ChEBI" id="CHEBI:29035"/>
        <label>2</label>
    </ligand>
</feature>
<dbReference type="PANTHER" id="PTHR11014:SF63">
    <property type="entry name" value="METALLOPEPTIDASE, PUTATIVE (AFU_ORTHOLOGUE AFUA_6G09600)-RELATED"/>
    <property type="match status" value="1"/>
</dbReference>
<dbReference type="SUPFAM" id="SSF55031">
    <property type="entry name" value="Bacterial exopeptidase dimerisation domain"/>
    <property type="match status" value="1"/>
</dbReference>
<comment type="caution">
    <text evidence="6">The sequence shown here is derived from an EMBL/GenBank/DDBJ whole genome shotgun (WGS) entry which is preliminary data.</text>
</comment>
<protein>
    <submittedName>
        <fullName evidence="6">Hippurate hydrolase</fullName>
    </submittedName>
</protein>
<feature type="binding site" evidence="4">
    <location>
        <position position="126"/>
    </location>
    <ligand>
        <name>Mn(2+)</name>
        <dbReference type="ChEBI" id="CHEBI:29035"/>
        <label>2</label>
    </ligand>
</feature>
<dbReference type="HOGENOM" id="CLU_023257_6_0_1"/>
<dbReference type="NCBIfam" id="TIGR01891">
    <property type="entry name" value="amidohydrolases"/>
    <property type="match status" value="1"/>
</dbReference>
<sequence>MGESMALRSSSSFASIVEKYRPDLTRYQELYKHCHANGELSTQEKETASLITQHLKKLSDDLDIRTGIGGHGQIAILKNGPGKTILLRADIDALPVQEKTGLPYASTKTMRDTDGIIKPVMHACGHDFHITSLLAAAETLIAARSTWSGTIVFLFQPAEERGCGARAMVDDGLYSADRHACPIPDVVLGQHVFPLQAGKTATRAGPVMSAADSFKVTIYGSGGHGSMPHRTIDPVVIASHIVVRLQTIRSREVPPDETAVVTVGALQAGSTENVISDEAVLKINIRSVSVEWRERVLASVKRIIKAECLAGDCPKEPLIEPTSSFPLTINDAEVAGEINKSFTAYFGEDNHDPNLKNVLGSEDFGILGSSIGKPYCFWFFGGHDAGMYDEMVKKGEEHKIPVNHSPFFAPVVQPTLTIGVDALVVAALTYVGKKVTTTTNHLDACTG</sequence>
<evidence type="ECO:0000259" key="5">
    <source>
        <dbReference type="Pfam" id="PF07687"/>
    </source>
</evidence>
<evidence type="ECO:0000313" key="7">
    <source>
        <dbReference type="Proteomes" id="UP000019471"/>
    </source>
</evidence>
<feature type="binding site" evidence="4">
    <location>
        <position position="160"/>
    </location>
    <ligand>
        <name>Mn(2+)</name>
        <dbReference type="ChEBI" id="CHEBI:29035"/>
        <label>2</label>
    </ligand>
</feature>
<dbReference type="RefSeq" id="XP_007746982.1">
    <property type="nucleotide sequence ID" value="XM_007748792.1"/>
</dbReference>
<keyword evidence="3 6" id="KW-0378">Hydrolase</keyword>
<dbReference type="EMBL" id="AMGX01000013">
    <property type="protein sequence ID" value="EXJ68416.1"/>
    <property type="molecule type" value="Genomic_DNA"/>
</dbReference>
<evidence type="ECO:0000313" key="6">
    <source>
        <dbReference type="EMBL" id="EXJ68416.1"/>
    </source>
</evidence>
<dbReference type="Pfam" id="PF01546">
    <property type="entry name" value="Peptidase_M20"/>
    <property type="match status" value="1"/>
</dbReference>
<evidence type="ECO:0000256" key="3">
    <source>
        <dbReference type="ARBA" id="ARBA00022801"/>
    </source>
</evidence>
<feature type="domain" description="Peptidase M20 dimerisation" evidence="5">
    <location>
        <begin position="213"/>
        <end position="310"/>
    </location>
</feature>
<dbReference type="InterPro" id="IPR017439">
    <property type="entry name" value="Amidohydrolase"/>
</dbReference>
<dbReference type="SUPFAM" id="SSF53187">
    <property type="entry name" value="Zn-dependent exopeptidases"/>
    <property type="match status" value="1"/>
</dbReference>
<name>W9WUW3_9EURO</name>